<evidence type="ECO:0000256" key="2">
    <source>
        <dbReference type="PROSITE-ProRule" id="PRU00703"/>
    </source>
</evidence>
<evidence type="ECO:0000256" key="1">
    <source>
        <dbReference type="ARBA" id="ARBA00023122"/>
    </source>
</evidence>
<dbReference type="InterPro" id="IPR000644">
    <property type="entry name" value="CBS_dom"/>
</dbReference>
<dbReference type="Gene3D" id="3.10.580.10">
    <property type="entry name" value="CBS-domain"/>
    <property type="match status" value="1"/>
</dbReference>
<dbReference type="PANTHER" id="PTHR43080">
    <property type="entry name" value="CBS DOMAIN-CONTAINING PROTEIN CBSX3, MITOCHONDRIAL"/>
    <property type="match status" value="1"/>
</dbReference>
<gene>
    <name evidence="4" type="ORF">SAMN02745716_0186</name>
</gene>
<feature type="domain" description="CBS" evidence="3">
    <location>
        <begin position="71"/>
        <end position="127"/>
    </location>
</feature>
<dbReference type="AlphaFoldDB" id="A0A1H6FHM6"/>
<evidence type="ECO:0000313" key="4">
    <source>
        <dbReference type="EMBL" id="SEH10337.1"/>
    </source>
</evidence>
<sequence>MRLADVMTRDLPRAQPDESVASAAQKMVAAGVKALPVCRGDALVGILTDWDVTRAVAEAADPAREHVERWMTKDPISAPPDALLTDASELMAQHQIHHLPVVRDNVVEGMVHLDVDWNRLGEAGMPAASFATPI</sequence>
<reference evidence="5" key="1">
    <citation type="submission" date="2016-10" db="EMBL/GenBank/DDBJ databases">
        <authorList>
            <person name="Varghese N."/>
            <person name="Submissions S."/>
        </authorList>
    </citation>
    <scope>NUCLEOTIDE SEQUENCE [LARGE SCALE GENOMIC DNA]</scope>
    <source>
        <strain evidence="5">ATCC 35263</strain>
    </source>
</reference>
<dbReference type="Proteomes" id="UP000222056">
    <property type="component" value="Unassembled WGS sequence"/>
</dbReference>
<evidence type="ECO:0000313" key="5">
    <source>
        <dbReference type="Proteomes" id="UP000222056"/>
    </source>
</evidence>
<keyword evidence="5" id="KW-1185">Reference proteome</keyword>
<dbReference type="PROSITE" id="PS51371">
    <property type="entry name" value="CBS"/>
    <property type="match status" value="2"/>
</dbReference>
<keyword evidence="1 2" id="KW-0129">CBS domain</keyword>
<dbReference type="EMBL" id="FNWJ01000001">
    <property type="protein sequence ID" value="SEH10337.1"/>
    <property type="molecule type" value="Genomic_DNA"/>
</dbReference>
<dbReference type="PANTHER" id="PTHR43080:SF2">
    <property type="entry name" value="CBS DOMAIN-CONTAINING PROTEIN"/>
    <property type="match status" value="1"/>
</dbReference>
<dbReference type="InterPro" id="IPR051257">
    <property type="entry name" value="Diverse_CBS-Domain"/>
</dbReference>
<proteinExistence type="predicted"/>
<protein>
    <submittedName>
        <fullName evidence="4">CBS domain-containing protein</fullName>
    </submittedName>
</protein>
<dbReference type="Pfam" id="PF00571">
    <property type="entry name" value="CBS"/>
    <property type="match status" value="2"/>
</dbReference>
<dbReference type="SUPFAM" id="SSF54631">
    <property type="entry name" value="CBS-domain pair"/>
    <property type="match status" value="1"/>
</dbReference>
<organism evidence="4 5">
    <name type="scientific">Thermoleophilum album</name>
    <dbReference type="NCBI Taxonomy" id="29539"/>
    <lineage>
        <taxon>Bacteria</taxon>
        <taxon>Bacillati</taxon>
        <taxon>Actinomycetota</taxon>
        <taxon>Thermoleophilia</taxon>
        <taxon>Thermoleophilales</taxon>
        <taxon>Thermoleophilaceae</taxon>
        <taxon>Thermoleophilum</taxon>
    </lineage>
</organism>
<dbReference type="STRING" id="29539.SAMN02745716_0186"/>
<evidence type="ECO:0000259" key="3">
    <source>
        <dbReference type="PROSITE" id="PS51371"/>
    </source>
</evidence>
<name>A0A1H6FHM6_THEAL</name>
<dbReference type="InterPro" id="IPR046342">
    <property type="entry name" value="CBS_dom_sf"/>
</dbReference>
<dbReference type="SMART" id="SM00116">
    <property type="entry name" value="CBS"/>
    <property type="match status" value="2"/>
</dbReference>
<feature type="domain" description="CBS" evidence="3">
    <location>
        <begin position="7"/>
        <end position="62"/>
    </location>
</feature>
<accession>A0A1H6FHM6</accession>